<keyword evidence="6" id="KW-1185">Reference proteome</keyword>
<dbReference type="InterPro" id="IPR042099">
    <property type="entry name" value="ANL_N_sf"/>
</dbReference>
<dbReference type="Gene3D" id="1.10.1200.10">
    <property type="entry name" value="ACP-like"/>
    <property type="match status" value="1"/>
</dbReference>
<dbReference type="CDD" id="cd05930">
    <property type="entry name" value="A_NRPS"/>
    <property type="match status" value="1"/>
</dbReference>
<dbReference type="InterPro" id="IPR025110">
    <property type="entry name" value="AMP-bd_C"/>
</dbReference>
<dbReference type="GO" id="GO:0044550">
    <property type="term" value="P:secondary metabolite biosynthetic process"/>
    <property type="evidence" value="ECO:0007669"/>
    <property type="project" value="TreeGrafter"/>
</dbReference>
<sequence>MTPLVVEILAHASETPENPAVVVGNEILSYGGLADAVDHLSMRLVAAGALPGTVIAVHLEQSTATVVAMLAAARVGAAWAVVEPGQPAARLAAVVRDTDCRVLVHAGSRPASADTLAHLDVRDLVAAPPVPLPPTLPLDLPAYVIHTSGSTGRPKGVVVGHAHLDTSIRCRDVLYGTGRPTFLTALRLSFDGSLGATLWTLRRGGTVVLPDEERMADPGAVATLAATRAVTHLICVPSYYRLLLDHAALLPPTLRHVSVGGERCEADLVRRHRRLLPTTGLVNEYGPTEAIVSCTYQRVPPHHTRGDVPIGAPLPGARVHVLDAALREQPAGGVGELYVGGPFLAQGYAGQPSRTAERFVADPFAALPGARLYRTGDLATRRPDGALEFRGRADDQVKIRGHRVEPAEVAEVVSAHPAVRRAAVLLDPLVPEPVLVAYLVCDGPLPPPVALRALCRESLPLAAVPARFVAVPAIPLTVNGKLDRDALARLGAAQEEDRVDAPADHDWTGLQRAVADIWAEVLGHRGCGLQDNFFDAGGTSLKVVDLHKRLERRWPGAVRVGELFDAKTIAAQAAVIAGRADTPVSDRSGPPPAAALSFEV</sequence>
<dbReference type="Gene3D" id="3.40.50.12780">
    <property type="entry name" value="N-terminal domain of ligase-like"/>
    <property type="match status" value="1"/>
</dbReference>
<keyword evidence="1" id="KW-0596">Phosphopantetheine</keyword>
<dbReference type="Pfam" id="PF00501">
    <property type="entry name" value="AMP-binding"/>
    <property type="match status" value="1"/>
</dbReference>
<dbReference type="SUPFAM" id="SSF47336">
    <property type="entry name" value="ACP-like"/>
    <property type="match status" value="1"/>
</dbReference>
<proteinExistence type="predicted"/>
<dbReference type="SUPFAM" id="SSF56801">
    <property type="entry name" value="Acetyl-CoA synthetase-like"/>
    <property type="match status" value="1"/>
</dbReference>
<dbReference type="InterPro" id="IPR010071">
    <property type="entry name" value="AA_adenyl_dom"/>
</dbReference>
<evidence type="ECO:0000256" key="2">
    <source>
        <dbReference type="ARBA" id="ARBA00022553"/>
    </source>
</evidence>
<dbReference type="AlphaFoldDB" id="A0A3A9ZAG0"/>
<dbReference type="InterPro" id="IPR045851">
    <property type="entry name" value="AMP-bd_C_sf"/>
</dbReference>
<evidence type="ECO:0000259" key="4">
    <source>
        <dbReference type="PROSITE" id="PS50075"/>
    </source>
</evidence>
<dbReference type="Proteomes" id="UP000281726">
    <property type="component" value="Unassembled WGS sequence"/>
</dbReference>
<dbReference type="PROSITE" id="PS00455">
    <property type="entry name" value="AMP_BINDING"/>
    <property type="match status" value="1"/>
</dbReference>
<dbReference type="GO" id="GO:0043041">
    <property type="term" value="P:amino acid activation for nonribosomal peptide biosynthetic process"/>
    <property type="evidence" value="ECO:0007669"/>
    <property type="project" value="TreeGrafter"/>
</dbReference>
<accession>A0A3A9ZAG0</accession>
<dbReference type="GO" id="GO:0005737">
    <property type="term" value="C:cytoplasm"/>
    <property type="evidence" value="ECO:0007669"/>
    <property type="project" value="TreeGrafter"/>
</dbReference>
<dbReference type="NCBIfam" id="TIGR01733">
    <property type="entry name" value="AA-adenyl-dom"/>
    <property type="match status" value="1"/>
</dbReference>
<dbReference type="EMBL" id="RBAK01000006">
    <property type="protein sequence ID" value="RKN45341.1"/>
    <property type="molecule type" value="Genomic_DNA"/>
</dbReference>
<evidence type="ECO:0000313" key="6">
    <source>
        <dbReference type="Proteomes" id="UP000281726"/>
    </source>
</evidence>
<evidence type="ECO:0000256" key="1">
    <source>
        <dbReference type="ARBA" id="ARBA00022450"/>
    </source>
</evidence>
<dbReference type="RefSeq" id="WP_120729405.1">
    <property type="nucleotide sequence ID" value="NZ_RBAK01000006.1"/>
</dbReference>
<gene>
    <name evidence="5" type="ORF">D7223_17130</name>
</gene>
<keyword evidence="2" id="KW-0597">Phosphoprotein</keyword>
<feature type="region of interest" description="Disordered" evidence="3">
    <location>
        <begin position="581"/>
        <end position="600"/>
    </location>
</feature>
<reference evidence="5 6" key="1">
    <citation type="journal article" date="2004" name="Syst. Appl. Microbiol.">
        <title>Cryptoendolithic actinomycetes from antarctic sandstone rock samples: Micromonospora endolithica sp. nov. and two isolates related to Micromonospora coerulea Jensen 1932.</title>
        <authorList>
            <person name="Hirsch P."/>
            <person name="Mevs U."/>
            <person name="Kroppenstedt R.M."/>
            <person name="Schumann P."/>
            <person name="Stackebrandt E."/>
        </authorList>
    </citation>
    <scope>NUCLEOTIDE SEQUENCE [LARGE SCALE GENOMIC DNA]</scope>
    <source>
        <strain evidence="5 6">JCM 12677</strain>
    </source>
</reference>
<dbReference type="SMART" id="SM00823">
    <property type="entry name" value="PKS_PP"/>
    <property type="match status" value="1"/>
</dbReference>
<dbReference type="InterPro" id="IPR036736">
    <property type="entry name" value="ACP-like_sf"/>
</dbReference>
<evidence type="ECO:0000313" key="5">
    <source>
        <dbReference type="EMBL" id="RKN45341.1"/>
    </source>
</evidence>
<evidence type="ECO:0000256" key="3">
    <source>
        <dbReference type="SAM" id="MobiDB-lite"/>
    </source>
</evidence>
<dbReference type="InterPro" id="IPR009081">
    <property type="entry name" value="PP-bd_ACP"/>
</dbReference>
<dbReference type="InterPro" id="IPR020845">
    <property type="entry name" value="AMP-binding_CS"/>
</dbReference>
<dbReference type="PROSITE" id="PS50075">
    <property type="entry name" value="CARRIER"/>
    <property type="match status" value="1"/>
</dbReference>
<dbReference type="PANTHER" id="PTHR45527:SF1">
    <property type="entry name" value="FATTY ACID SYNTHASE"/>
    <property type="match status" value="1"/>
</dbReference>
<organism evidence="5 6">
    <name type="scientific">Micromonospora endolithica</name>
    <dbReference type="NCBI Taxonomy" id="230091"/>
    <lineage>
        <taxon>Bacteria</taxon>
        <taxon>Bacillati</taxon>
        <taxon>Actinomycetota</taxon>
        <taxon>Actinomycetes</taxon>
        <taxon>Micromonosporales</taxon>
        <taxon>Micromonosporaceae</taxon>
        <taxon>Micromonospora</taxon>
    </lineage>
</organism>
<dbReference type="InterPro" id="IPR000873">
    <property type="entry name" value="AMP-dep_synth/lig_dom"/>
</dbReference>
<feature type="domain" description="Carrier" evidence="4">
    <location>
        <begin position="505"/>
        <end position="580"/>
    </location>
</feature>
<comment type="caution">
    <text evidence="5">The sequence shown here is derived from an EMBL/GenBank/DDBJ whole genome shotgun (WGS) entry which is preliminary data.</text>
</comment>
<protein>
    <submittedName>
        <fullName evidence="5">Amino acid adenylation domain-containing protein</fullName>
    </submittedName>
</protein>
<dbReference type="Pfam" id="PF00550">
    <property type="entry name" value="PP-binding"/>
    <property type="match status" value="1"/>
</dbReference>
<dbReference type="PANTHER" id="PTHR45527">
    <property type="entry name" value="NONRIBOSOMAL PEPTIDE SYNTHETASE"/>
    <property type="match status" value="1"/>
</dbReference>
<name>A0A3A9ZAG0_9ACTN</name>
<dbReference type="InterPro" id="IPR020806">
    <property type="entry name" value="PKS_PP-bd"/>
</dbReference>
<dbReference type="OrthoDB" id="4477213at2"/>
<dbReference type="Pfam" id="PF13193">
    <property type="entry name" value="AMP-binding_C"/>
    <property type="match status" value="1"/>
</dbReference>
<dbReference type="GO" id="GO:0031177">
    <property type="term" value="F:phosphopantetheine binding"/>
    <property type="evidence" value="ECO:0007669"/>
    <property type="project" value="InterPro"/>
</dbReference>
<dbReference type="Gene3D" id="3.30.300.30">
    <property type="match status" value="1"/>
</dbReference>